<dbReference type="EC" id="3.1.3.-" evidence="3"/>
<proteinExistence type="inferred from homology"/>
<evidence type="ECO:0000256" key="1">
    <source>
        <dbReference type="ARBA" id="ARBA00009589"/>
    </source>
</evidence>
<dbReference type="Gene3D" id="1.10.40.40">
    <property type="entry name" value="Deoxyribonucleotidase, domain 2"/>
    <property type="match status" value="1"/>
</dbReference>
<organism evidence="3 4">
    <name type="scientific">Sphingobacterium spiritivorum</name>
    <name type="common">Flavobacterium spiritivorum</name>
    <dbReference type="NCBI Taxonomy" id="258"/>
    <lineage>
        <taxon>Bacteria</taxon>
        <taxon>Pseudomonadati</taxon>
        <taxon>Bacteroidota</taxon>
        <taxon>Sphingobacteriia</taxon>
        <taxon>Sphingobacteriales</taxon>
        <taxon>Sphingobacteriaceae</taxon>
        <taxon>Sphingobacterium</taxon>
    </lineage>
</organism>
<dbReference type="Proteomes" id="UP000254893">
    <property type="component" value="Unassembled WGS sequence"/>
</dbReference>
<name>A0A380CP15_SPHSI</name>
<accession>A0A380CP15</accession>
<dbReference type="SFLD" id="SFLDS00003">
    <property type="entry name" value="Haloacid_Dehalogenase"/>
    <property type="match status" value="1"/>
</dbReference>
<feature type="active site" description="Nucleophile" evidence="2">
    <location>
        <position position="25"/>
    </location>
</feature>
<dbReference type="GO" id="GO:0009223">
    <property type="term" value="P:pyrimidine deoxyribonucleotide catabolic process"/>
    <property type="evidence" value="ECO:0007669"/>
    <property type="project" value="TreeGrafter"/>
</dbReference>
<evidence type="ECO:0000313" key="4">
    <source>
        <dbReference type="Proteomes" id="UP000254893"/>
    </source>
</evidence>
<dbReference type="InterPro" id="IPR036412">
    <property type="entry name" value="HAD-like_sf"/>
</dbReference>
<protein>
    <submittedName>
        <fullName evidence="3">5'(3')-deoxyribonucleotidase</fullName>
        <ecNumber evidence="3">3.1.3.-</ecNumber>
    </submittedName>
</protein>
<gene>
    <name evidence="3" type="ORF">NCTC11388_03380</name>
</gene>
<feature type="active site" description="Proton donor" evidence="2">
    <location>
        <position position="27"/>
    </location>
</feature>
<dbReference type="InterPro" id="IPR010708">
    <property type="entry name" value="5'(3')-deoxyribonucleotidase"/>
</dbReference>
<dbReference type="SUPFAM" id="SSF56784">
    <property type="entry name" value="HAD-like"/>
    <property type="match status" value="1"/>
</dbReference>
<dbReference type="Pfam" id="PF06941">
    <property type="entry name" value="NT5C"/>
    <property type="match status" value="1"/>
</dbReference>
<evidence type="ECO:0000256" key="2">
    <source>
        <dbReference type="PIRSR" id="PIRSR610708-1"/>
    </source>
</evidence>
<evidence type="ECO:0000313" key="3">
    <source>
        <dbReference type="EMBL" id="SUJ23967.1"/>
    </source>
</evidence>
<keyword evidence="3" id="KW-0378">Hydrolase</keyword>
<dbReference type="PANTHER" id="PTHR16504">
    <property type="entry name" value="5'(3')-DEOXYRIBONUCLEOTIDASE"/>
    <property type="match status" value="1"/>
</dbReference>
<sequence length="191" mass="22340">MANICNLLQNIAYCSMVQQEIIAIDMDGVLADNQQHYLTYYYNETGIRLDPSTMLGKPEDLGLPDDTAIYRYLHTEGYFRTLPVAEDAIEVVRELQSKYTIYVVSAAMEFPHSLREKFDWLAEYFPFISWKNIVFCGDKSIIKTDYLLDDHISNLQTFQGNPLLFNSFHNVNEQGYERLMNWKEVGEYFLK</sequence>
<dbReference type="GO" id="GO:0008253">
    <property type="term" value="F:5'-nucleotidase activity"/>
    <property type="evidence" value="ECO:0007669"/>
    <property type="project" value="InterPro"/>
</dbReference>
<dbReference type="AlphaFoldDB" id="A0A380CP15"/>
<dbReference type="SFLD" id="SFLDG01126">
    <property type="entry name" value="C1.2:_Nucleotidase_Like"/>
    <property type="match status" value="1"/>
</dbReference>
<dbReference type="SFLD" id="SFLDG01146">
    <property type="entry name" value="C1.2.2"/>
    <property type="match status" value="1"/>
</dbReference>
<dbReference type="Gene3D" id="3.40.50.1000">
    <property type="entry name" value="HAD superfamily/HAD-like"/>
    <property type="match status" value="1"/>
</dbReference>
<dbReference type="EMBL" id="UGYW01000002">
    <property type="protein sequence ID" value="SUJ23967.1"/>
    <property type="molecule type" value="Genomic_DNA"/>
</dbReference>
<reference evidence="3 4" key="1">
    <citation type="submission" date="2018-06" db="EMBL/GenBank/DDBJ databases">
        <authorList>
            <consortium name="Pathogen Informatics"/>
            <person name="Doyle S."/>
        </authorList>
    </citation>
    <scope>NUCLEOTIDE SEQUENCE [LARGE SCALE GENOMIC DNA]</scope>
    <source>
        <strain evidence="3 4">NCTC11388</strain>
    </source>
</reference>
<dbReference type="InterPro" id="IPR023214">
    <property type="entry name" value="HAD_sf"/>
</dbReference>
<dbReference type="PANTHER" id="PTHR16504:SF4">
    <property type="entry name" value="5'(3')-DEOXYRIBONUCLEOTIDASE"/>
    <property type="match status" value="1"/>
</dbReference>
<comment type="similarity">
    <text evidence="1">Belongs to the 5'(3')-deoxyribonucleotidase family.</text>
</comment>
<dbReference type="RefSeq" id="WP_258862324.1">
    <property type="nucleotide sequence ID" value="NZ_UGYW01000002.1"/>
</dbReference>